<dbReference type="InterPro" id="IPR016181">
    <property type="entry name" value="Acyl_CoA_acyltransferase"/>
</dbReference>
<feature type="domain" description="N-acetyltransferase" evidence="1">
    <location>
        <begin position="18"/>
        <end position="183"/>
    </location>
</feature>
<sequence>MSPTTPTLHTPTLVTERLRLRPVEDEDGDFLWELMSSPFVLRYWDEPPWTDPSRAQRFVDQSRSAASEGSGARVMVERVADGARLGWCGVSSWDPTFRSAELTLCFGEASWGHGYATEAASALLDWAYEVLDLNRVQAMADTRNTACGRVLHKLGFVHEGTLREDCVVEGVVSDSWVFGLLARDRT</sequence>
<dbReference type="GO" id="GO:0005737">
    <property type="term" value="C:cytoplasm"/>
    <property type="evidence" value="ECO:0007669"/>
    <property type="project" value="TreeGrafter"/>
</dbReference>
<dbReference type="PANTHER" id="PTHR43441">
    <property type="entry name" value="RIBOSOMAL-PROTEIN-SERINE ACETYLTRANSFERASE"/>
    <property type="match status" value="1"/>
</dbReference>
<dbReference type="EMBL" id="FWXN01000010">
    <property type="protein sequence ID" value="SMC81972.1"/>
    <property type="molecule type" value="Genomic_DNA"/>
</dbReference>
<dbReference type="Pfam" id="PF13302">
    <property type="entry name" value="Acetyltransf_3"/>
    <property type="match status" value="1"/>
</dbReference>
<reference evidence="2 3" key="1">
    <citation type="submission" date="2017-04" db="EMBL/GenBank/DDBJ databases">
        <authorList>
            <person name="Afonso C.L."/>
            <person name="Miller P.J."/>
            <person name="Scott M.A."/>
            <person name="Spackman E."/>
            <person name="Goraichik I."/>
            <person name="Dimitrov K.M."/>
            <person name="Suarez D.L."/>
            <person name="Swayne D.E."/>
        </authorList>
    </citation>
    <scope>NUCLEOTIDE SEQUENCE [LARGE SCALE GENOMIC DNA]</scope>
    <source>
        <strain evidence="2 3">CGMCC 1.12511</strain>
    </source>
</reference>
<dbReference type="Gene3D" id="3.40.630.30">
    <property type="match status" value="1"/>
</dbReference>
<dbReference type="SUPFAM" id="SSF55729">
    <property type="entry name" value="Acyl-CoA N-acyltransferases (Nat)"/>
    <property type="match status" value="1"/>
</dbReference>
<gene>
    <name evidence="2" type="ORF">SAMN06296429_110151</name>
</gene>
<protein>
    <submittedName>
        <fullName evidence="2">Protein N-acetyltransferase, RimJ/RimL family</fullName>
    </submittedName>
</protein>
<dbReference type="PROSITE" id="PS51186">
    <property type="entry name" value="GNAT"/>
    <property type="match status" value="1"/>
</dbReference>
<dbReference type="AlphaFoldDB" id="A0A1W2CAT3"/>
<dbReference type="OrthoDB" id="9132139at2"/>
<evidence type="ECO:0000313" key="3">
    <source>
        <dbReference type="Proteomes" id="UP000192634"/>
    </source>
</evidence>
<organism evidence="2 3">
    <name type="scientific">Janibacter indicus</name>
    <dbReference type="NCBI Taxonomy" id="857417"/>
    <lineage>
        <taxon>Bacteria</taxon>
        <taxon>Bacillati</taxon>
        <taxon>Actinomycetota</taxon>
        <taxon>Actinomycetes</taxon>
        <taxon>Micrococcales</taxon>
        <taxon>Intrasporangiaceae</taxon>
        <taxon>Janibacter</taxon>
    </lineage>
</organism>
<dbReference type="GO" id="GO:1990189">
    <property type="term" value="F:protein N-terminal-serine acetyltransferase activity"/>
    <property type="evidence" value="ECO:0007669"/>
    <property type="project" value="TreeGrafter"/>
</dbReference>
<accession>A0A1W2CAT3</accession>
<dbReference type="RefSeq" id="WP_084452117.1">
    <property type="nucleotide sequence ID" value="NZ_CBDRLL010000007.1"/>
</dbReference>
<dbReference type="InterPro" id="IPR000182">
    <property type="entry name" value="GNAT_dom"/>
</dbReference>
<dbReference type="GO" id="GO:0008999">
    <property type="term" value="F:protein-N-terminal-alanine acetyltransferase activity"/>
    <property type="evidence" value="ECO:0007669"/>
    <property type="project" value="TreeGrafter"/>
</dbReference>
<keyword evidence="2" id="KW-0808">Transferase</keyword>
<dbReference type="Proteomes" id="UP000192634">
    <property type="component" value="Unassembled WGS sequence"/>
</dbReference>
<name>A0A1W2CAT3_9MICO</name>
<dbReference type="InterPro" id="IPR051908">
    <property type="entry name" value="Ribosomal_N-acetyltransferase"/>
</dbReference>
<dbReference type="PANTHER" id="PTHR43441:SF11">
    <property type="entry name" value="RIBOSOMAL-PROTEIN-SERINE ACETYLTRANSFERASE"/>
    <property type="match status" value="1"/>
</dbReference>
<evidence type="ECO:0000259" key="1">
    <source>
        <dbReference type="PROSITE" id="PS51186"/>
    </source>
</evidence>
<evidence type="ECO:0000313" key="2">
    <source>
        <dbReference type="EMBL" id="SMC81972.1"/>
    </source>
</evidence>
<proteinExistence type="predicted"/>